<dbReference type="OrthoDB" id="3208379at2759"/>
<feature type="transmembrane region" description="Helical" evidence="1">
    <location>
        <begin position="308"/>
        <end position="327"/>
    </location>
</feature>
<dbReference type="EMBL" id="KZ110612">
    <property type="protein sequence ID" value="OSX56618.1"/>
    <property type="molecule type" value="Genomic_DNA"/>
</dbReference>
<evidence type="ECO:0000256" key="1">
    <source>
        <dbReference type="SAM" id="Phobius"/>
    </source>
</evidence>
<organism evidence="2 3">
    <name type="scientific">Postia placenta MAD-698-R-SB12</name>
    <dbReference type="NCBI Taxonomy" id="670580"/>
    <lineage>
        <taxon>Eukaryota</taxon>
        <taxon>Fungi</taxon>
        <taxon>Dikarya</taxon>
        <taxon>Basidiomycota</taxon>
        <taxon>Agaricomycotina</taxon>
        <taxon>Agaricomycetes</taxon>
        <taxon>Polyporales</taxon>
        <taxon>Adustoporiaceae</taxon>
        <taxon>Rhodonia</taxon>
    </lineage>
</organism>
<evidence type="ECO:0000313" key="2">
    <source>
        <dbReference type="EMBL" id="OSX56618.1"/>
    </source>
</evidence>
<accession>A0A1X6MJU3</accession>
<keyword evidence="3" id="KW-1185">Reference proteome</keyword>
<feature type="transmembrane region" description="Helical" evidence="1">
    <location>
        <begin position="216"/>
        <end position="240"/>
    </location>
</feature>
<evidence type="ECO:0000313" key="3">
    <source>
        <dbReference type="Proteomes" id="UP000194127"/>
    </source>
</evidence>
<feature type="transmembrane region" description="Helical" evidence="1">
    <location>
        <begin position="271"/>
        <end position="296"/>
    </location>
</feature>
<keyword evidence="1" id="KW-0472">Membrane</keyword>
<protein>
    <submittedName>
        <fullName evidence="2">Uncharacterized protein</fullName>
    </submittedName>
</protein>
<dbReference type="GeneID" id="36332371"/>
<reference evidence="2 3" key="1">
    <citation type="submission" date="2017-04" db="EMBL/GenBank/DDBJ databases">
        <title>Genome Sequence of the Model Brown-Rot Fungus Postia placenta SB12.</title>
        <authorList>
            <consortium name="DOE Joint Genome Institute"/>
            <person name="Gaskell J."/>
            <person name="Kersten P."/>
            <person name="Larrondo L.F."/>
            <person name="Canessa P."/>
            <person name="Martinez D."/>
            <person name="Hibbett D."/>
            <person name="Schmoll M."/>
            <person name="Kubicek C.P."/>
            <person name="Martinez A.T."/>
            <person name="Yadav J."/>
            <person name="Master E."/>
            <person name="Magnuson J.K."/>
            <person name="James T."/>
            <person name="Yaver D."/>
            <person name="Berka R."/>
            <person name="Labutti K."/>
            <person name="Lipzen A."/>
            <person name="Aerts A."/>
            <person name="Barry K."/>
            <person name="Henrissat B."/>
            <person name="Blanchette R."/>
            <person name="Grigoriev I."/>
            <person name="Cullen D."/>
        </authorList>
    </citation>
    <scope>NUCLEOTIDE SEQUENCE [LARGE SCALE GENOMIC DNA]</scope>
    <source>
        <strain evidence="2 3">MAD-698-R-SB12</strain>
    </source>
</reference>
<name>A0A1X6MJU3_9APHY</name>
<proteinExistence type="predicted"/>
<dbReference type="AlphaFoldDB" id="A0A1X6MJU3"/>
<keyword evidence="1" id="KW-1133">Transmembrane helix</keyword>
<sequence>MYIHPRGWVYFRCDEYRLVVDEDIRVPETLERITSICKKENLALLSDGQELCIVGFNSYSALYLAVDHTQCTAEYGLEFSSVTQPIRDIPLSRDNLTQGTKSTVPFTKAECEELLRVLDVPHYSFRRAERYGVLTFQQTEINRRSTSRPHSVWQSSSRMSRNCLWILINGPLCGIPHSYLEHVQRASDCVAYGLYSYRASNPLILSSQSYWNIYQMARVCAIMSAFASLGSITTGVFFVWRHQHNTKLSSSHTFAYIYNARKQILGLPGHSILLSLPAALLMWSLIGFMVALSAYSLQSVTDGSMADIATIIYFFFNVAMACWFITVRGGDKALKYGGGNAVKRNNEVNRTGGQGAPGCCLIYMRENPPGTDNGPLVTSWSGPALPWA</sequence>
<dbReference type="Proteomes" id="UP000194127">
    <property type="component" value="Unassembled WGS sequence"/>
</dbReference>
<keyword evidence="1" id="KW-0812">Transmembrane</keyword>
<gene>
    <name evidence="2" type="ORF">POSPLADRAFT_1159420</name>
</gene>
<dbReference type="RefSeq" id="XP_024333412.1">
    <property type="nucleotide sequence ID" value="XM_024487422.1"/>
</dbReference>